<evidence type="ECO:0000313" key="3">
    <source>
        <dbReference type="Proteomes" id="UP001374535"/>
    </source>
</evidence>
<reference evidence="2 3" key="1">
    <citation type="journal article" date="2023" name="Life. Sci Alliance">
        <title>Evolutionary insights into 3D genome organization and epigenetic landscape of Vigna mungo.</title>
        <authorList>
            <person name="Junaid A."/>
            <person name="Singh B."/>
            <person name="Bhatia S."/>
        </authorList>
    </citation>
    <scope>NUCLEOTIDE SEQUENCE [LARGE SCALE GENOMIC DNA]</scope>
    <source>
        <strain evidence="2">Urdbean</strain>
    </source>
</reference>
<dbReference type="Proteomes" id="UP001374535">
    <property type="component" value="Chromosome 1"/>
</dbReference>
<accession>A0AAQ3P9H7</accession>
<proteinExistence type="predicted"/>
<dbReference type="EMBL" id="CP144700">
    <property type="protein sequence ID" value="WVZ22328.1"/>
    <property type="molecule type" value="Genomic_DNA"/>
</dbReference>
<organism evidence="2 3">
    <name type="scientific">Vigna mungo</name>
    <name type="common">Black gram</name>
    <name type="synonym">Phaseolus mungo</name>
    <dbReference type="NCBI Taxonomy" id="3915"/>
    <lineage>
        <taxon>Eukaryota</taxon>
        <taxon>Viridiplantae</taxon>
        <taxon>Streptophyta</taxon>
        <taxon>Embryophyta</taxon>
        <taxon>Tracheophyta</taxon>
        <taxon>Spermatophyta</taxon>
        <taxon>Magnoliopsida</taxon>
        <taxon>eudicotyledons</taxon>
        <taxon>Gunneridae</taxon>
        <taxon>Pentapetalae</taxon>
        <taxon>rosids</taxon>
        <taxon>fabids</taxon>
        <taxon>Fabales</taxon>
        <taxon>Fabaceae</taxon>
        <taxon>Papilionoideae</taxon>
        <taxon>50 kb inversion clade</taxon>
        <taxon>NPAAA clade</taxon>
        <taxon>indigoferoid/millettioid clade</taxon>
        <taxon>Phaseoleae</taxon>
        <taxon>Vigna</taxon>
    </lineage>
</organism>
<evidence type="ECO:0000313" key="2">
    <source>
        <dbReference type="EMBL" id="WVZ22328.1"/>
    </source>
</evidence>
<keyword evidence="3" id="KW-1185">Reference proteome</keyword>
<name>A0AAQ3P9H7_VIGMU</name>
<dbReference type="AlphaFoldDB" id="A0AAQ3P9H7"/>
<feature type="signal peptide" evidence="1">
    <location>
        <begin position="1"/>
        <end position="15"/>
    </location>
</feature>
<gene>
    <name evidence="2" type="ORF">V8G54_000872</name>
</gene>
<feature type="chain" id="PRO_5042963644" evidence="1">
    <location>
        <begin position="16"/>
        <end position="117"/>
    </location>
</feature>
<sequence>MVWNWLSVKSLSVWGLSVMTKVMRNGRSLRGAVGGGEGGRGLECTWVGEVAARAVRKSRSKTESLIVEMGEGLRQLQGLNLEVLIQVGMKKLMWYGIWRREGKGVYILSGKEERREK</sequence>
<keyword evidence="1" id="KW-0732">Signal</keyword>
<evidence type="ECO:0000256" key="1">
    <source>
        <dbReference type="SAM" id="SignalP"/>
    </source>
</evidence>
<protein>
    <submittedName>
        <fullName evidence="2">Uncharacterized protein</fullName>
    </submittedName>
</protein>